<comment type="catalytic activity">
    <reaction evidence="11 12">
        <text>uridine(1498) in 16S rRNA + S-adenosyl-L-methionine = N(3)-methyluridine(1498) in 16S rRNA + S-adenosyl-L-homocysteine + H(+)</text>
        <dbReference type="Rhea" id="RHEA:42920"/>
        <dbReference type="Rhea" id="RHEA-COMP:10283"/>
        <dbReference type="Rhea" id="RHEA-COMP:10284"/>
        <dbReference type="ChEBI" id="CHEBI:15378"/>
        <dbReference type="ChEBI" id="CHEBI:57856"/>
        <dbReference type="ChEBI" id="CHEBI:59789"/>
        <dbReference type="ChEBI" id="CHEBI:65315"/>
        <dbReference type="ChEBI" id="CHEBI:74502"/>
        <dbReference type="EC" id="2.1.1.193"/>
    </reaction>
</comment>
<keyword evidence="5 12" id="KW-0963">Cytoplasm</keyword>
<dbReference type="NCBIfam" id="TIGR00046">
    <property type="entry name" value="RsmE family RNA methyltransferase"/>
    <property type="match status" value="1"/>
</dbReference>
<keyword evidence="6 12" id="KW-0698">rRNA processing</keyword>
<keyword evidence="16" id="KW-1185">Reference proteome</keyword>
<evidence type="ECO:0000256" key="3">
    <source>
        <dbReference type="ARBA" id="ARBA00012328"/>
    </source>
</evidence>
<evidence type="ECO:0000313" key="16">
    <source>
        <dbReference type="Proteomes" id="UP000000366"/>
    </source>
</evidence>
<evidence type="ECO:0000256" key="5">
    <source>
        <dbReference type="ARBA" id="ARBA00022490"/>
    </source>
</evidence>
<dbReference type="HOGENOM" id="CLU_067442_5_0_4"/>
<evidence type="ECO:0000256" key="1">
    <source>
        <dbReference type="ARBA" id="ARBA00004496"/>
    </source>
</evidence>
<proteinExistence type="inferred from homology"/>
<organism evidence="15 16">
    <name type="scientific">Methylibium petroleiphilum (strain ATCC BAA-1232 / LMG 22953 / PM1)</name>
    <dbReference type="NCBI Taxonomy" id="420662"/>
    <lineage>
        <taxon>Bacteria</taxon>
        <taxon>Pseudomonadati</taxon>
        <taxon>Pseudomonadota</taxon>
        <taxon>Betaproteobacteria</taxon>
        <taxon>Burkholderiales</taxon>
        <taxon>Sphaerotilaceae</taxon>
        <taxon>Methylibium</taxon>
    </lineage>
</organism>
<evidence type="ECO:0000256" key="10">
    <source>
        <dbReference type="ARBA" id="ARBA00025699"/>
    </source>
</evidence>
<evidence type="ECO:0000256" key="6">
    <source>
        <dbReference type="ARBA" id="ARBA00022552"/>
    </source>
</evidence>
<name>A2SC73_METPP</name>
<dbReference type="RefSeq" id="WP_011827801.1">
    <property type="nucleotide sequence ID" value="NC_008825.1"/>
</dbReference>
<dbReference type="Pfam" id="PF20260">
    <property type="entry name" value="PUA_4"/>
    <property type="match status" value="1"/>
</dbReference>
<dbReference type="GO" id="GO:0005737">
    <property type="term" value="C:cytoplasm"/>
    <property type="evidence" value="ECO:0007669"/>
    <property type="project" value="UniProtKB-SubCell"/>
</dbReference>
<dbReference type="InterPro" id="IPR046886">
    <property type="entry name" value="RsmE_MTase_dom"/>
</dbReference>
<evidence type="ECO:0000256" key="4">
    <source>
        <dbReference type="ARBA" id="ARBA00013673"/>
    </source>
</evidence>
<dbReference type="InterPro" id="IPR046887">
    <property type="entry name" value="RsmE_PUA-like"/>
</dbReference>
<dbReference type="AlphaFoldDB" id="A2SC73"/>
<evidence type="ECO:0000259" key="13">
    <source>
        <dbReference type="Pfam" id="PF04452"/>
    </source>
</evidence>
<dbReference type="SUPFAM" id="SSF88697">
    <property type="entry name" value="PUA domain-like"/>
    <property type="match status" value="1"/>
</dbReference>
<dbReference type="InterPro" id="IPR029026">
    <property type="entry name" value="tRNA_m1G_MTases_N"/>
</dbReference>
<gene>
    <name evidence="15" type="ordered locus">Mpe_A0200</name>
</gene>
<comment type="subcellular location">
    <subcellularLocation>
        <location evidence="1 12">Cytoplasm</location>
    </subcellularLocation>
</comment>
<comment type="function">
    <text evidence="10 12">Specifically methylates the N3 position of the uracil ring of uridine 1498 (m3U1498) in 16S rRNA. Acts on the fully assembled 30S ribosomal subunit.</text>
</comment>
<evidence type="ECO:0000256" key="8">
    <source>
        <dbReference type="ARBA" id="ARBA00022679"/>
    </source>
</evidence>
<evidence type="ECO:0000256" key="2">
    <source>
        <dbReference type="ARBA" id="ARBA00005528"/>
    </source>
</evidence>
<reference evidence="15 16" key="1">
    <citation type="journal article" date="2007" name="J. Bacteriol.">
        <title>Whole-genome analysis of the methyl tert-butyl ether-degrading beta-proteobacterium Methylibium petroleiphilum PM1.</title>
        <authorList>
            <person name="Kane S.R."/>
            <person name="Chakicherla A.Y."/>
            <person name="Chain P.S.G."/>
            <person name="Schmidt R."/>
            <person name="Shin M.W."/>
            <person name="Legler T.C."/>
            <person name="Scow K.M."/>
            <person name="Larimer F.W."/>
            <person name="Lucas S.M."/>
            <person name="Richardson P.M."/>
            <person name="Hristova K.R."/>
        </authorList>
    </citation>
    <scope>NUCLEOTIDE SEQUENCE [LARGE SCALE GENOMIC DNA]</scope>
    <source>
        <strain evidence="16">ATCC BAA-1232 / LMG 22953 / PM1</strain>
    </source>
</reference>
<dbReference type="InterPro" id="IPR015947">
    <property type="entry name" value="PUA-like_sf"/>
</dbReference>
<dbReference type="InterPro" id="IPR029028">
    <property type="entry name" value="Alpha/beta_knot_MTases"/>
</dbReference>
<evidence type="ECO:0000256" key="7">
    <source>
        <dbReference type="ARBA" id="ARBA00022603"/>
    </source>
</evidence>
<evidence type="ECO:0000313" key="15">
    <source>
        <dbReference type="EMBL" id="ABM93162.1"/>
    </source>
</evidence>
<evidence type="ECO:0000256" key="9">
    <source>
        <dbReference type="ARBA" id="ARBA00022691"/>
    </source>
</evidence>
<dbReference type="SUPFAM" id="SSF75217">
    <property type="entry name" value="alpha/beta knot"/>
    <property type="match status" value="1"/>
</dbReference>
<dbReference type="NCBIfam" id="NF008692">
    <property type="entry name" value="PRK11713.1-5"/>
    <property type="match status" value="1"/>
</dbReference>
<dbReference type="Gene3D" id="2.40.240.20">
    <property type="entry name" value="Hypothetical PUA domain-like, domain 1"/>
    <property type="match status" value="1"/>
</dbReference>
<evidence type="ECO:0000256" key="12">
    <source>
        <dbReference type="PIRNR" id="PIRNR015601"/>
    </source>
</evidence>
<dbReference type="EMBL" id="CP000555">
    <property type="protein sequence ID" value="ABM93162.1"/>
    <property type="molecule type" value="Genomic_DNA"/>
</dbReference>
<evidence type="ECO:0000259" key="14">
    <source>
        <dbReference type="Pfam" id="PF20260"/>
    </source>
</evidence>
<dbReference type="EC" id="2.1.1.193" evidence="3 12"/>
<keyword evidence="7 12" id="KW-0489">Methyltransferase</keyword>
<evidence type="ECO:0000256" key="11">
    <source>
        <dbReference type="ARBA" id="ARBA00047944"/>
    </source>
</evidence>
<dbReference type="GO" id="GO:0070042">
    <property type="term" value="F:rRNA (uridine-N3-)-methyltransferase activity"/>
    <property type="evidence" value="ECO:0007669"/>
    <property type="project" value="TreeGrafter"/>
</dbReference>
<dbReference type="Gene3D" id="3.40.1280.10">
    <property type="match status" value="1"/>
</dbReference>
<dbReference type="PANTHER" id="PTHR30027:SF3">
    <property type="entry name" value="16S RRNA (URACIL(1498)-N(3))-METHYLTRANSFERASE"/>
    <property type="match status" value="1"/>
</dbReference>
<keyword evidence="9 12" id="KW-0949">S-adenosyl-L-methionine</keyword>
<feature type="domain" description="Ribosomal RNA small subunit methyltransferase E methyltransferase" evidence="13">
    <location>
        <begin position="72"/>
        <end position="240"/>
    </location>
</feature>
<dbReference type="PANTHER" id="PTHR30027">
    <property type="entry name" value="RIBOSOMAL RNA SMALL SUBUNIT METHYLTRANSFERASE E"/>
    <property type="match status" value="1"/>
</dbReference>
<dbReference type="Proteomes" id="UP000000366">
    <property type="component" value="Chromosome"/>
</dbReference>
<accession>A2SC73</accession>
<dbReference type="KEGG" id="mpt:Mpe_A0200"/>
<dbReference type="eggNOG" id="COG1385">
    <property type="taxonomic scope" value="Bacteria"/>
</dbReference>
<feature type="domain" description="Ribosomal RNA small subunit methyltransferase E PUA-like" evidence="14">
    <location>
        <begin position="19"/>
        <end position="63"/>
    </location>
</feature>
<dbReference type="CDD" id="cd18084">
    <property type="entry name" value="RsmE-like"/>
    <property type="match status" value="1"/>
</dbReference>
<keyword evidence="8 12" id="KW-0808">Transferase</keyword>
<protein>
    <recommendedName>
        <fullName evidence="4 12">Ribosomal RNA small subunit methyltransferase E</fullName>
        <ecNumber evidence="3 12">2.1.1.193</ecNumber>
    </recommendedName>
</protein>
<comment type="similarity">
    <text evidence="2 12">Belongs to the RNA methyltransferase RsmE family.</text>
</comment>
<dbReference type="STRING" id="420662.Mpe_A0200"/>
<dbReference type="InterPro" id="IPR006700">
    <property type="entry name" value="RsmE"/>
</dbReference>
<dbReference type="Pfam" id="PF04452">
    <property type="entry name" value="Methyltrans_RNA"/>
    <property type="match status" value="1"/>
</dbReference>
<dbReference type="GO" id="GO:0070475">
    <property type="term" value="P:rRNA base methylation"/>
    <property type="evidence" value="ECO:0007669"/>
    <property type="project" value="TreeGrafter"/>
</dbReference>
<dbReference type="PIRSF" id="PIRSF015601">
    <property type="entry name" value="MTase_slr0722"/>
    <property type="match status" value="1"/>
</dbReference>
<sequence length="245" mass="26201">MPRFLVDMPLADGLEAALPAAAARHVQVLRLQPGDGLTLFDGRGSEWEARVVQMGRSEVRVRVGASQPVDRELPLPITLAVGMPANERMDWLVEKATELGVSTLQPLVCERSVLRLGGERADRKLAHWQGVASAAAEQCGRTTLPRLLPVRAFGEWQRALRPDVTEARFVLSLAEGTRPFVEALPPALRAGQGLLFLSGPEGGLCNTEDAQARAAGLQPITLGPRVLRAETAALTVLAAVAALFG</sequence>